<accession>A0ABY5ZBF0</accession>
<keyword evidence="3" id="KW-1185">Reference proteome</keyword>
<protein>
    <recommendedName>
        <fullName evidence="4">ATP synthase protein I</fullName>
    </recommendedName>
</protein>
<feature type="transmembrane region" description="Helical" evidence="1">
    <location>
        <begin position="7"/>
        <end position="28"/>
    </location>
</feature>
<gene>
    <name evidence="2" type="ORF">Drose_07125</name>
</gene>
<evidence type="ECO:0000313" key="3">
    <source>
        <dbReference type="Proteomes" id="UP001058271"/>
    </source>
</evidence>
<proteinExistence type="predicted"/>
<keyword evidence="1" id="KW-1133">Transmembrane helix</keyword>
<sequence>MRKRLRHLPAGLIAMAALLVVTVPLALWRDGGAGAAGAVAGVALVTASYVVSGLVVAWTDLKARHLLMPVALATYVLKFAVIGVAMWFVGGSGWTGLSWMGALVIAAVVVWMAAHAVWVWRAKIPYVEL</sequence>
<feature type="transmembrane region" description="Helical" evidence="1">
    <location>
        <begin position="34"/>
        <end position="58"/>
    </location>
</feature>
<keyword evidence="1" id="KW-0472">Membrane</keyword>
<keyword evidence="1" id="KW-0812">Transmembrane</keyword>
<evidence type="ECO:0000313" key="2">
    <source>
        <dbReference type="EMBL" id="UWZ38028.1"/>
    </source>
</evidence>
<organism evidence="2 3">
    <name type="scientific">Dactylosporangium roseum</name>
    <dbReference type="NCBI Taxonomy" id="47989"/>
    <lineage>
        <taxon>Bacteria</taxon>
        <taxon>Bacillati</taxon>
        <taxon>Actinomycetota</taxon>
        <taxon>Actinomycetes</taxon>
        <taxon>Micromonosporales</taxon>
        <taxon>Micromonosporaceae</taxon>
        <taxon>Dactylosporangium</taxon>
    </lineage>
</organism>
<dbReference type="RefSeq" id="WP_260727401.1">
    <property type="nucleotide sequence ID" value="NZ_BAAABS010000033.1"/>
</dbReference>
<dbReference type="Proteomes" id="UP001058271">
    <property type="component" value="Chromosome"/>
</dbReference>
<evidence type="ECO:0000256" key="1">
    <source>
        <dbReference type="SAM" id="Phobius"/>
    </source>
</evidence>
<dbReference type="EMBL" id="CP073721">
    <property type="protein sequence ID" value="UWZ38028.1"/>
    <property type="molecule type" value="Genomic_DNA"/>
</dbReference>
<evidence type="ECO:0008006" key="4">
    <source>
        <dbReference type="Google" id="ProtNLM"/>
    </source>
</evidence>
<feature type="transmembrane region" description="Helical" evidence="1">
    <location>
        <begin position="96"/>
        <end position="120"/>
    </location>
</feature>
<feature type="transmembrane region" description="Helical" evidence="1">
    <location>
        <begin position="70"/>
        <end position="90"/>
    </location>
</feature>
<name>A0ABY5ZBF0_9ACTN</name>
<reference evidence="2" key="1">
    <citation type="submission" date="2021-04" db="EMBL/GenBank/DDBJ databases">
        <title>Biosynthetic gene clusters of Dactylosporangioum roseum.</title>
        <authorList>
            <person name="Hartkoorn R.C."/>
            <person name="Beaudoing E."/>
            <person name="Hot D."/>
            <person name="Moureu S."/>
        </authorList>
    </citation>
    <scope>NUCLEOTIDE SEQUENCE</scope>
    <source>
        <strain evidence="2">NRRL B-16295</strain>
    </source>
</reference>